<gene>
    <name evidence="1" type="ORF">HM1_2826</name>
</gene>
<dbReference type="Proteomes" id="UP000008550">
    <property type="component" value="Chromosome"/>
</dbReference>
<protein>
    <submittedName>
        <fullName evidence="1">Uncharacterized protein</fullName>
    </submittedName>
</protein>
<name>B0TCG7_HELMI</name>
<dbReference type="RefSeq" id="WP_012283837.1">
    <property type="nucleotide sequence ID" value="NC_010337.2"/>
</dbReference>
<reference evidence="1 2" key="1">
    <citation type="journal article" date="2008" name="J. Bacteriol.">
        <title>The genome of Heliobacterium modesticaldum, a phototrophic representative of the Firmicutes containing the simplest photosynthetic apparatus.</title>
        <authorList>
            <person name="Sattley W.M."/>
            <person name="Madigan M.T."/>
            <person name="Swingley W.D."/>
            <person name="Cheung P.C."/>
            <person name="Clocksin K.M."/>
            <person name="Conrad A.L."/>
            <person name="Dejesa L.C."/>
            <person name="Honchak B.M."/>
            <person name="Jung D.O."/>
            <person name="Karbach L.E."/>
            <person name="Kurdoglu A."/>
            <person name="Lahiri S."/>
            <person name="Mastrian S.D."/>
            <person name="Page L.E."/>
            <person name="Taylor H.L."/>
            <person name="Wang Z.T."/>
            <person name="Raymond J."/>
            <person name="Chen M."/>
            <person name="Blankenship R.E."/>
            <person name="Touchman J.W."/>
        </authorList>
    </citation>
    <scope>NUCLEOTIDE SEQUENCE [LARGE SCALE GENOMIC DNA]</scope>
    <source>
        <strain evidence="2">ATCC 51547 / Ice1</strain>
    </source>
</reference>
<evidence type="ECO:0000313" key="2">
    <source>
        <dbReference type="Proteomes" id="UP000008550"/>
    </source>
</evidence>
<keyword evidence="2" id="KW-1185">Reference proteome</keyword>
<dbReference type="KEGG" id="hmo:HM1_2826"/>
<accession>B0TCG7</accession>
<sequence length="47" mass="5728">MGILQFIIERREWLSPVRGEGWLLDGLSVKEYRLPDEQPQERKYYMT</sequence>
<evidence type="ECO:0000313" key="1">
    <source>
        <dbReference type="EMBL" id="ABZ85355.1"/>
    </source>
</evidence>
<proteinExistence type="predicted"/>
<dbReference type="AlphaFoldDB" id="B0TCG7"/>
<organism evidence="1 2">
    <name type="scientific">Heliobacterium modesticaldum (strain ATCC 51547 / Ice1)</name>
    <dbReference type="NCBI Taxonomy" id="498761"/>
    <lineage>
        <taxon>Bacteria</taxon>
        <taxon>Bacillati</taxon>
        <taxon>Bacillota</taxon>
        <taxon>Clostridia</taxon>
        <taxon>Eubacteriales</taxon>
        <taxon>Heliobacteriaceae</taxon>
        <taxon>Heliomicrobium</taxon>
    </lineage>
</organism>
<dbReference type="STRING" id="498761.HM1_2826"/>
<dbReference type="EMBL" id="CP000930">
    <property type="protein sequence ID" value="ABZ85355.1"/>
    <property type="molecule type" value="Genomic_DNA"/>
</dbReference>
<dbReference type="HOGENOM" id="CLU_3168831_0_0_9"/>